<dbReference type="RefSeq" id="WP_184787171.1">
    <property type="nucleotide sequence ID" value="NZ_BONT01000045.1"/>
</dbReference>
<protein>
    <submittedName>
        <fullName evidence="2">Uncharacterized protein</fullName>
    </submittedName>
</protein>
<name>A0A841FAL7_9ACTN</name>
<keyword evidence="3" id="KW-1185">Reference proteome</keyword>
<evidence type="ECO:0000313" key="3">
    <source>
        <dbReference type="Proteomes" id="UP000548476"/>
    </source>
</evidence>
<feature type="region of interest" description="Disordered" evidence="1">
    <location>
        <begin position="66"/>
        <end position="88"/>
    </location>
</feature>
<dbReference type="Proteomes" id="UP000548476">
    <property type="component" value="Unassembled WGS sequence"/>
</dbReference>
<dbReference type="AlphaFoldDB" id="A0A841FAL7"/>
<proteinExistence type="predicted"/>
<accession>A0A841FAL7</accession>
<organism evidence="2 3">
    <name type="scientific">Phytomonospora endophytica</name>
    <dbReference type="NCBI Taxonomy" id="714109"/>
    <lineage>
        <taxon>Bacteria</taxon>
        <taxon>Bacillati</taxon>
        <taxon>Actinomycetota</taxon>
        <taxon>Actinomycetes</taxon>
        <taxon>Micromonosporales</taxon>
        <taxon>Micromonosporaceae</taxon>
        <taxon>Phytomonospora</taxon>
    </lineage>
</organism>
<dbReference type="EMBL" id="JACHGT010000004">
    <property type="protein sequence ID" value="MBB6034301.1"/>
    <property type="molecule type" value="Genomic_DNA"/>
</dbReference>
<evidence type="ECO:0000256" key="1">
    <source>
        <dbReference type="SAM" id="MobiDB-lite"/>
    </source>
</evidence>
<reference evidence="2 3" key="1">
    <citation type="submission" date="2020-08" db="EMBL/GenBank/DDBJ databases">
        <title>Genomic Encyclopedia of Type Strains, Phase IV (KMG-IV): sequencing the most valuable type-strain genomes for metagenomic binning, comparative biology and taxonomic classification.</title>
        <authorList>
            <person name="Goeker M."/>
        </authorList>
    </citation>
    <scope>NUCLEOTIDE SEQUENCE [LARGE SCALE GENOMIC DNA]</scope>
    <source>
        <strain evidence="2 3">YIM 65646</strain>
    </source>
</reference>
<comment type="caution">
    <text evidence="2">The sequence shown here is derived from an EMBL/GenBank/DDBJ whole genome shotgun (WGS) entry which is preliminary data.</text>
</comment>
<evidence type="ECO:0000313" key="2">
    <source>
        <dbReference type="EMBL" id="MBB6034301.1"/>
    </source>
</evidence>
<sequence>MLTRPTAVPATLTEEMAYGLMCVGCRRDVRDGRADEVAVGEDRGWTLVACRGACAAGVCGDPDGWADKPGGLPSLTDRIDRWEDDGDS</sequence>
<gene>
    <name evidence="2" type="ORF">HNR73_002151</name>
</gene>